<dbReference type="GO" id="GO:0004523">
    <property type="term" value="F:RNA-DNA hybrid ribonuclease activity"/>
    <property type="evidence" value="ECO:0007669"/>
    <property type="project" value="InterPro"/>
</dbReference>
<protein>
    <submittedName>
        <fullName evidence="2">Ribonuclease H-like superfamily</fullName>
    </submittedName>
</protein>
<dbReference type="InterPro" id="IPR002156">
    <property type="entry name" value="RNaseH_domain"/>
</dbReference>
<organism evidence="2 3">
    <name type="scientific">Arabidopsis thaliana x Arabidopsis arenosa</name>
    <dbReference type="NCBI Taxonomy" id="1240361"/>
    <lineage>
        <taxon>Eukaryota</taxon>
        <taxon>Viridiplantae</taxon>
        <taxon>Streptophyta</taxon>
        <taxon>Embryophyta</taxon>
        <taxon>Tracheophyta</taxon>
        <taxon>Spermatophyta</taxon>
        <taxon>Magnoliopsida</taxon>
        <taxon>eudicotyledons</taxon>
        <taxon>Gunneridae</taxon>
        <taxon>Pentapetalae</taxon>
        <taxon>rosids</taxon>
        <taxon>malvids</taxon>
        <taxon>Brassicales</taxon>
        <taxon>Brassicaceae</taxon>
        <taxon>Camelineae</taxon>
        <taxon>Arabidopsis</taxon>
    </lineage>
</organism>
<dbReference type="PANTHER" id="PTHR34146:SF3">
    <property type="entry name" value="POLYNUCLEOTIDYL TRANSFERASE, RIBONUCLEASE H-LIKE SUPERFAMILY PROTEIN"/>
    <property type="match status" value="1"/>
</dbReference>
<keyword evidence="3" id="KW-1185">Reference proteome</keyword>
<dbReference type="Proteomes" id="UP000694240">
    <property type="component" value="Chromosome 7"/>
</dbReference>
<dbReference type="AlphaFoldDB" id="A0A8T2BL14"/>
<comment type="caution">
    <text evidence="2">The sequence shown here is derived from an EMBL/GenBank/DDBJ whole genome shotgun (WGS) entry which is preliminary data.</text>
</comment>
<dbReference type="EMBL" id="JAEFBK010000007">
    <property type="protein sequence ID" value="KAG7585764.1"/>
    <property type="molecule type" value="Genomic_DNA"/>
</dbReference>
<evidence type="ECO:0000313" key="3">
    <source>
        <dbReference type="Proteomes" id="UP000694240"/>
    </source>
</evidence>
<gene>
    <name evidence="2" type="ORF">ISN45_Aa02g011110</name>
</gene>
<reference evidence="2 3" key="1">
    <citation type="submission" date="2020-12" db="EMBL/GenBank/DDBJ databases">
        <title>Concerted genomic and epigenomic changes stabilize Arabidopsis allopolyploids.</title>
        <authorList>
            <person name="Chen Z."/>
        </authorList>
    </citation>
    <scope>NUCLEOTIDE SEQUENCE [LARGE SCALE GENOMIC DNA]</scope>
    <source>
        <strain evidence="2">Allo738</strain>
        <tissue evidence="2">Leaf</tissue>
    </source>
</reference>
<dbReference type="Pfam" id="PF13456">
    <property type="entry name" value="RVT_3"/>
    <property type="match status" value="1"/>
</dbReference>
<name>A0A8T2BL14_9BRAS</name>
<proteinExistence type="predicted"/>
<dbReference type="CDD" id="cd06222">
    <property type="entry name" value="RNase_H_like"/>
    <property type="match status" value="1"/>
</dbReference>
<evidence type="ECO:0000259" key="1">
    <source>
        <dbReference type="Pfam" id="PF13456"/>
    </source>
</evidence>
<feature type="domain" description="RNase H type-1" evidence="1">
    <location>
        <begin position="3"/>
        <end position="93"/>
    </location>
</feature>
<dbReference type="InterPro" id="IPR044730">
    <property type="entry name" value="RNase_H-like_dom_plant"/>
</dbReference>
<dbReference type="PANTHER" id="PTHR34146">
    <property type="entry name" value="POLYNUCLEOTIDYL TRANSFERASE, RIBONUCLEASE H-LIKE SUPERFAMILY PROTEIN-RELATED"/>
    <property type="match status" value="1"/>
</dbReference>
<sequence>MGAANLRRNLTSLHAQVESLIWAMRCMIGQHKREVTFLTDCSDLVKMVSSPQEWPAFTTYLETIQSDKEEFDSFSLSFVSRTTNVKADKLARSVHTQPQLITYVNSNL</sequence>
<dbReference type="GO" id="GO:0003676">
    <property type="term" value="F:nucleic acid binding"/>
    <property type="evidence" value="ECO:0007669"/>
    <property type="project" value="InterPro"/>
</dbReference>
<evidence type="ECO:0000313" key="2">
    <source>
        <dbReference type="EMBL" id="KAG7585764.1"/>
    </source>
</evidence>
<accession>A0A8T2BL14</accession>